<proteinExistence type="evidence at transcript level"/>
<reference evidence="3" key="1">
    <citation type="journal article" date="2013" name="BMC Genomics">
        <title>The venom-gland transcriptome of the eastern coral snake (Micrurus fulvius) reveals high venom complexity in the intragenomic evolution of venoms.</title>
        <authorList>
            <person name="Margres M.J."/>
            <person name="Aronow K."/>
            <person name="Loyacano J."/>
            <person name="Rokyta D.R."/>
        </authorList>
    </citation>
    <scope>NUCLEOTIDE SEQUENCE</scope>
    <source>
        <tissue evidence="3">Venom gland</tissue>
    </source>
</reference>
<organism evidence="3">
    <name type="scientific">Micrurus fulvius</name>
    <name type="common">Eastern coral snake</name>
    <name type="synonym">Coluber fulvius</name>
    <dbReference type="NCBI Taxonomy" id="8637"/>
    <lineage>
        <taxon>Eukaryota</taxon>
        <taxon>Metazoa</taxon>
        <taxon>Chordata</taxon>
        <taxon>Craniata</taxon>
        <taxon>Vertebrata</taxon>
        <taxon>Euteleostomi</taxon>
        <taxon>Lepidosauria</taxon>
        <taxon>Squamata</taxon>
        <taxon>Bifurcata</taxon>
        <taxon>Unidentata</taxon>
        <taxon>Episquamata</taxon>
        <taxon>Toxicofera</taxon>
        <taxon>Serpentes</taxon>
        <taxon>Colubroidea</taxon>
        <taxon>Elapidae</taxon>
        <taxon>Elapinae</taxon>
        <taxon>Micrurus</taxon>
    </lineage>
</organism>
<dbReference type="GO" id="GO:0005829">
    <property type="term" value="C:cytosol"/>
    <property type="evidence" value="ECO:0007669"/>
    <property type="project" value="GOC"/>
</dbReference>
<dbReference type="AlphaFoldDB" id="U3FD59"/>
<dbReference type="InterPro" id="IPR034592">
    <property type="entry name" value="CCDC91"/>
</dbReference>
<evidence type="ECO:0000313" key="3">
    <source>
        <dbReference type="EMBL" id="JAB54514.1"/>
    </source>
</evidence>
<feature type="coiled-coil region" evidence="1">
    <location>
        <begin position="112"/>
        <end position="390"/>
    </location>
</feature>
<keyword evidence="1" id="KW-0175">Coiled coil</keyword>
<dbReference type="GO" id="GO:0090160">
    <property type="term" value="P:Golgi to lysosome transport"/>
    <property type="evidence" value="ECO:0007669"/>
    <property type="project" value="TreeGrafter"/>
</dbReference>
<protein>
    <submittedName>
        <fullName evidence="3">Coiled-coil domain-containing protein 91</fullName>
    </submittedName>
</protein>
<dbReference type="PANTHER" id="PTHR35072:SF1">
    <property type="entry name" value="COILED-COIL DOMAIN-CONTAINING PROTEIN 91"/>
    <property type="match status" value="1"/>
</dbReference>
<dbReference type="GO" id="GO:0005802">
    <property type="term" value="C:trans-Golgi network"/>
    <property type="evidence" value="ECO:0007669"/>
    <property type="project" value="TreeGrafter"/>
</dbReference>
<feature type="compositionally biased region" description="Polar residues" evidence="2">
    <location>
        <begin position="62"/>
        <end position="72"/>
    </location>
</feature>
<dbReference type="PANTHER" id="PTHR35072">
    <property type="entry name" value="COILED-COIL DOMAIN-CONTAINING PROTEIN 91"/>
    <property type="match status" value="1"/>
</dbReference>
<accession>U3FD59</accession>
<sequence>MDDDYFGGFEAADIFFKDGNGEPQTTSPAIPWAAFSTVPEILVPPTVSAELPLEQAPANVPADTQLSPNTLSAADHKEQVPLSIDPPLTESLEKASANYDETDTKPRLNDSEKHFQQTLSALESKLQTADEEKARIKKELEDLLEKHRTLETNYLKEKDDKLISHKDVYNKLQEKHKLELEDLRKAGHEALSIIVEEFKALLKVLVEEREKALEKQYISAVEKQAQKCEVLLNAQHQRLLDMLEEERKISEKKIKESLLLQSQEYKDMLEKCMENEREHNKEALAAAAQVEKEDLQAAILAAVTTERENMRKLHDQEKELWQAERNKDREKIALAVEEAAERQKQSSEEMVKAAILEEQRKSERAVEEAVKQTREELMEYIKEQKRLDQVIRQRSLSSLELFLSCAQKQLNCLLREEVTAAETEGKDSITLVTSLKDGGD</sequence>
<feature type="region of interest" description="Disordered" evidence="2">
    <location>
        <begin position="60"/>
        <end position="88"/>
    </location>
</feature>
<evidence type="ECO:0000256" key="2">
    <source>
        <dbReference type="SAM" id="MobiDB-lite"/>
    </source>
</evidence>
<name>U3FD59_MICFL</name>
<evidence type="ECO:0000256" key="1">
    <source>
        <dbReference type="SAM" id="Coils"/>
    </source>
</evidence>
<dbReference type="EMBL" id="GAEP01000307">
    <property type="protein sequence ID" value="JAB54514.1"/>
    <property type="molecule type" value="mRNA"/>
</dbReference>